<dbReference type="PROSITE" id="PS00237">
    <property type="entry name" value="G_PROTEIN_RECEP_F1_1"/>
    <property type="match status" value="3"/>
</dbReference>
<evidence type="ECO:0000256" key="7">
    <source>
        <dbReference type="ARBA" id="ARBA00023136"/>
    </source>
</evidence>
<dbReference type="PRINTS" id="PR00245">
    <property type="entry name" value="OLFACTORYR"/>
</dbReference>
<dbReference type="Pfam" id="PF13853">
    <property type="entry name" value="7tm_4"/>
    <property type="match status" value="3"/>
</dbReference>
<sequence length="1000" mass="112573">MVGLPGLQEHNTALFTFFLILLLATLLGNLLIVVLISLDHRLHTPMYFFLWNLAVLDVLITVTVIPKLLAVLSGHDKTISFFGCFAQMYFFISFAAVEAYLVAVMAYDRYVAIVKPLHYNNIMSMRVCITMMASIWVLGFLAPLTSVILASTSSYCGSNHILHIVCDYPTVMSLACGDVTAQVNLALCLAMVGIYIPVLFVLWSYYRIICSVIKIKTLQSRKKAFSMCSSHVIVVFLYYMSSAVVYIGMRVEGIPRDGRIFSGAVHYFLTPFINPIIYSLSHEKIKAAAHRYLRLVQTQSVLYSNGTMKTSCIVQTNKHKLLKYKNYIKKSQALAVCILISVCLQEYNSALFIFFLILLLATFLGNLLIVVLISLDHRLHTPMYFFLWNLAVLDVLITITVIPKLLVVLLGHKRNISFSDCFAQMYFFTTFAVVEVFLVAVMAYDRYVAIVKPLHYNNIMSSKVCITMMSSAWVLGFLVPLAPVLLASTLPYCGSNLIQHIVCDYTTVMSLACGDVTAQVNFALCLAMVVIYIPVLFVLWSYYRIICSVIKMKTLESRKKAFSMCSSHVILVFLYYMSSAVVYIGLRVESIPTDGRIFIGAVHYFLTPFINPIIYSLRNEKIKAAAHRYLNLKCSLNFRPIITCLDSGLKDAAQLRNFALLANFHTLRDNHVTASVVCLYIIKLVSTSIGNVTEAESLYHFIIVGFPGLQEHSFAFFIFFLILLLATFLGNMLIMVLIALDHRLHTPMYLLLWNLAVLDVLITVTVIPRLLAVLSGHDKTISFSGCFTQMYFFISFNSIEVFLVAVMGFDRYVAIVKPLHYSTLISSKVCVTMVASVWLLGFLVPLTPVVLASTLQYCGSNLILHIVCDYRTVMSLACGDVTAQVNFALSIAMLFYIPVLFVLWSYYKIVCSVIKMKTVESRKKAFSMCSSHMTVVFLYYVSASVVYIGLRVESIPPDGQIFIGAVYYFLTPLVNPIIYTLRNENIKAAAHKYLRLQSPF</sequence>
<dbReference type="GO" id="GO:0004930">
    <property type="term" value="F:G protein-coupled receptor activity"/>
    <property type="evidence" value="ECO:0007669"/>
    <property type="project" value="UniProtKB-KW"/>
</dbReference>
<organism evidence="12 13">
    <name type="scientific">Atractosteus spatula</name>
    <name type="common">Alligator gar</name>
    <name type="synonym">Lepisosteus spatula</name>
    <dbReference type="NCBI Taxonomy" id="7917"/>
    <lineage>
        <taxon>Eukaryota</taxon>
        <taxon>Metazoa</taxon>
        <taxon>Chordata</taxon>
        <taxon>Craniata</taxon>
        <taxon>Vertebrata</taxon>
        <taxon>Euteleostomi</taxon>
        <taxon>Actinopterygii</taxon>
        <taxon>Neopterygii</taxon>
        <taxon>Holostei</taxon>
        <taxon>Semionotiformes</taxon>
        <taxon>Lepisosteidae</taxon>
        <taxon>Atractosteus</taxon>
    </lineage>
</organism>
<feature type="transmembrane region" description="Helical" evidence="10">
    <location>
        <begin position="423"/>
        <end position="444"/>
    </location>
</feature>
<feature type="transmembrane region" description="Helical" evidence="10">
    <location>
        <begin position="127"/>
        <end position="150"/>
    </location>
</feature>
<evidence type="ECO:0000256" key="3">
    <source>
        <dbReference type="ARBA" id="ARBA00022606"/>
    </source>
</evidence>
<feature type="transmembrane region" description="Helical" evidence="10">
    <location>
        <begin position="464"/>
        <end position="486"/>
    </location>
</feature>
<evidence type="ECO:0000256" key="1">
    <source>
        <dbReference type="ARBA" id="ARBA00004651"/>
    </source>
</evidence>
<keyword evidence="13" id="KW-1185">Reference proteome</keyword>
<dbReference type="InterPro" id="IPR000725">
    <property type="entry name" value="Olfact_rcpt"/>
</dbReference>
<dbReference type="PROSITE" id="PS50262">
    <property type="entry name" value="G_PROTEIN_RECEP_F1_2"/>
    <property type="match status" value="3"/>
</dbReference>
<evidence type="ECO:0000256" key="10">
    <source>
        <dbReference type="SAM" id="Phobius"/>
    </source>
</evidence>
<feature type="domain" description="G-protein coupled receptors family 1 profile" evidence="11">
    <location>
        <begin position="730"/>
        <end position="979"/>
    </location>
</feature>
<feature type="transmembrane region" description="Helical" evidence="10">
    <location>
        <begin position="12"/>
        <end position="36"/>
    </location>
</feature>
<evidence type="ECO:0000256" key="4">
    <source>
        <dbReference type="ARBA" id="ARBA00022692"/>
    </source>
</evidence>
<keyword evidence="4 9" id="KW-0812">Transmembrane</keyword>
<dbReference type="AlphaFoldDB" id="A0A8J7NMQ4"/>
<name>A0A8J7NMQ4_ATRSP</name>
<dbReference type="GO" id="GO:0005886">
    <property type="term" value="C:plasma membrane"/>
    <property type="evidence" value="ECO:0007669"/>
    <property type="project" value="UniProtKB-SubCell"/>
</dbReference>
<feature type="transmembrane region" description="Helical" evidence="10">
    <location>
        <begin position="385"/>
        <end position="411"/>
    </location>
</feature>
<evidence type="ECO:0000256" key="5">
    <source>
        <dbReference type="ARBA" id="ARBA00022725"/>
    </source>
</evidence>
<feature type="transmembrane region" description="Helical" evidence="10">
    <location>
        <begin position="224"/>
        <end position="248"/>
    </location>
</feature>
<comment type="subcellular location">
    <subcellularLocation>
        <location evidence="1">Cell membrane</location>
        <topology evidence="1">Multi-pass membrane protein</topology>
    </subcellularLocation>
</comment>
<feature type="domain" description="G-protein coupled receptors family 1 profile" evidence="11">
    <location>
        <begin position="365"/>
        <end position="615"/>
    </location>
</feature>
<keyword evidence="2" id="KW-1003">Cell membrane</keyword>
<dbReference type="GO" id="GO:0004984">
    <property type="term" value="F:olfactory receptor activity"/>
    <property type="evidence" value="ECO:0007669"/>
    <property type="project" value="InterPro"/>
</dbReference>
<dbReference type="InterPro" id="IPR017452">
    <property type="entry name" value="GPCR_Rhodpsn_7TM"/>
</dbReference>
<dbReference type="PANTHER" id="PTHR26453">
    <property type="entry name" value="OLFACTORY RECEPTOR"/>
    <property type="match status" value="1"/>
</dbReference>
<feature type="transmembrane region" description="Helical" evidence="10">
    <location>
        <begin position="829"/>
        <end position="851"/>
    </location>
</feature>
<dbReference type="Proteomes" id="UP000736164">
    <property type="component" value="Unassembled WGS sequence"/>
</dbReference>
<feature type="transmembrane region" description="Helical" evidence="10">
    <location>
        <begin position="597"/>
        <end position="617"/>
    </location>
</feature>
<feature type="transmembrane region" description="Helical" evidence="10">
    <location>
        <begin position="672"/>
        <end position="693"/>
    </location>
</feature>
<keyword evidence="8 9" id="KW-0807">Transducer</keyword>
<keyword evidence="3" id="KW-0716">Sensory transduction</keyword>
<dbReference type="EMBL" id="JAAWVO010026542">
    <property type="protein sequence ID" value="MBN3316025.1"/>
    <property type="molecule type" value="Genomic_DNA"/>
</dbReference>
<feature type="transmembrane region" description="Helical" evidence="10">
    <location>
        <begin position="750"/>
        <end position="771"/>
    </location>
</feature>
<evidence type="ECO:0000256" key="9">
    <source>
        <dbReference type="RuleBase" id="RU000688"/>
    </source>
</evidence>
<dbReference type="InterPro" id="IPR000276">
    <property type="entry name" value="GPCR_Rhodpsn"/>
</dbReference>
<evidence type="ECO:0000313" key="13">
    <source>
        <dbReference type="Proteomes" id="UP000736164"/>
    </source>
</evidence>
<dbReference type="PRINTS" id="PR00237">
    <property type="entry name" value="GPCRRHODOPSN"/>
</dbReference>
<feature type="transmembrane region" description="Helical" evidence="10">
    <location>
        <begin position="928"/>
        <end position="949"/>
    </location>
</feature>
<dbReference type="FunFam" id="1.20.1070.10:FF:000001">
    <property type="entry name" value="Olfactory receptor"/>
    <property type="match status" value="3"/>
</dbReference>
<feature type="non-terminal residue" evidence="12">
    <location>
        <position position="1"/>
    </location>
</feature>
<proteinExistence type="inferred from homology"/>
<feature type="transmembrane region" description="Helical" evidence="10">
    <location>
        <begin position="961"/>
        <end position="981"/>
    </location>
</feature>
<evidence type="ECO:0000256" key="2">
    <source>
        <dbReference type="ARBA" id="ARBA00022475"/>
    </source>
</evidence>
<feature type="transmembrane region" description="Helical" evidence="10">
    <location>
        <begin position="89"/>
        <end position="107"/>
    </location>
</feature>
<feature type="non-terminal residue" evidence="12">
    <location>
        <position position="1000"/>
    </location>
</feature>
<evidence type="ECO:0000256" key="6">
    <source>
        <dbReference type="ARBA" id="ARBA00022989"/>
    </source>
</evidence>
<feature type="domain" description="G-protein coupled receptors family 1 profile" evidence="11">
    <location>
        <begin position="28"/>
        <end position="278"/>
    </location>
</feature>
<keyword evidence="9" id="KW-0297">G-protein coupled receptor</keyword>
<feature type="transmembrane region" description="Helical" evidence="10">
    <location>
        <begin position="181"/>
        <end position="203"/>
    </location>
</feature>
<evidence type="ECO:0000259" key="11">
    <source>
        <dbReference type="PROSITE" id="PS50262"/>
    </source>
</evidence>
<feature type="transmembrane region" description="Helical" evidence="10">
    <location>
        <begin position="887"/>
        <end position="907"/>
    </location>
</feature>
<dbReference type="Gene3D" id="1.20.1070.10">
    <property type="entry name" value="Rhodopsin 7-helix transmembrane proteins"/>
    <property type="match status" value="3"/>
</dbReference>
<dbReference type="SUPFAM" id="SSF81321">
    <property type="entry name" value="Family A G protein-coupled receptor-like"/>
    <property type="match status" value="3"/>
</dbReference>
<feature type="transmembrane region" description="Helical" evidence="10">
    <location>
        <begin position="561"/>
        <end position="585"/>
    </location>
</feature>
<keyword evidence="5" id="KW-0552">Olfaction</keyword>
<protein>
    <submittedName>
        <fullName evidence="12">OR6N1 protein</fullName>
    </submittedName>
</protein>
<evidence type="ECO:0000256" key="8">
    <source>
        <dbReference type="ARBA" id="ARBA00023224"/>
    </source>
</evidence>
<keyword evidence="9" id="KW-0675">Receptor</keyword>
<feature type="transmembrane region" description="Helical" evidence="10">
    <location>
        <begin position="520"/>
        <end position="540"/>
    </location>
</feature>
<feature type="transmembrane region" description="Helical" evidence="10">
    <location>
        <begin position="791"/>
        <end position="809"/>
    </location>
</feature>
<keyword evidence="6 10" id="KW-1133">Transmembrane helix</keyword>
<reference evidence="12" key="1">
    <citation type="journal article" date="2021" name="Cell">
        <title>Tracing the genetic footprints of vertebrate landing in non-teleost ray-finned fishes.</title>
        <authorList>
            <person name="Bi X."/>
            <person name="Wang K."/>
            <person name="Yang L."/>
            <person name="Pan H."/>
            <person name="Jiang H."/>
            <person name="Wei Q."/>
            <person name="Fang M."/>
            <person name="Yu H."/>
            <person name="Zhu C."/>
            <person name="Cai Y."/>
            <person name="He Y."/>
            <person name="Gan X."/>
            <person name="Zeng H."/>
            <person name="Yu D."/>
            <person name="Zhu Y."/>
            <person name="Jiang H."/>
            <person name="Qiu Q."/>
            <person name="Yang H."/>
            <person name="Zhang Y.E."/>
            <person name="Wang W."/>
            <person name="Zhu M."/>
            <person name="He S."/>
            <person name="Zhang G."/>
        </authorList>
    </citation>
    <scope>NUCLEOTIDE SEQUENCE</scope>
    <source>
        <strain evidence="12">Allg_001</strain>
    </source>
</reference>
<feature type="transmembrane region" description="Helical" evidence="10">
    <location>
        <begin position="48"/>
        <end position="69"/>
    </location>
</feature>
<keyword evidence="7 10" id="KW-0472">Membrane</keyword>
<evidence type="ECO:0000313" key="12">
    <source>
        <dbReference type="EMBL" id="MBN3316025.1"/>
    </source>
</evidence>
<comment type="caution">
    <text evidence="12">The sequence shown here is derived from an EMBL/GenBank/DDBJ whole genome shotgun (WGS) entry which is preliminary data.</text>
</comment>
<feature type="transmembrane region" description="Helical" evidence="10">
    <location>
        <begin position="350"/>
        <end position="373"/>
    </location>
</feature>
<gene>
    <name evidence="12" type="primary">Or6n1_10</name>
    <name evidence="12" type="ORF">GTO95_0009590</name>
</gene>
<comment type="similarity">
    <text evidence="9">Belongs to the G-protein coupled receptor 1 family.</text>
</comment>
<feature type="transmembrane region" description="Helical" evidence="10">
    <location>
        <begin position="713"/>
        <end position="738"/>
    </location>
</feature>
<accession>A0A8J7NMQ4</accession>